<evidence type="ECO:0000256" key="9">
    <source>
        <dbReference type="ARBA" id="ARBA00022842"/>
    </source>
</evidence>
<evidence type="ECO:0000256" key="5">
    <source>
        <dbReference type="ARBA" id="ARBA00022694"/>
    </source>
</evidence>
<dbReference type="InterPro" id="IPR003442">
    <property type="entry name" value="T6A_TsaE"/>
</dbReference>
<sequence length="147" mass="16837">MKFLSKNVEETAEIASNFAKATLANPNFEKNRAIVVGLYGELGSGKTTFMKYLAKAFGIEETIQSPTYVIEKIYELKDKSFKHLIHIDTYRIEKDEEMINLGWQEIISDSKNLVCIEWPEKVSGIMPHHTVIKFEHAGENERKISIT</sequence>
<evidence type="ECO:0000256" key="2">
    <source>
        <dbReference type="ARBA" id="ARBA00007599"/>
    </source>
</evidence>
<evidence type="ECO:0000313" key="12">
    <source>
        <dbReference type="Proteomes" id="UP000230828"/>
    </source>
</evidence>
<accession>A0A2H0R259</accession>
<dbReference type="PANTHER" id="PTHR33540">
    <property type="entry name" value="TRNA THREONYLCARBAMOYLADENOSINE BIOSYNTHESIS PROTEIN TSAE"/>
    <property type="match status" value="1"/>
</dbReference>
<keyword evidence="5" id="KW-0819">tRNA processing</keyword>
<comment type="similarity">
    <text evidence="2">Belongs to the TsaE family.</text>
</comment>
<dbReference type="NCBIfam" id="TIGR00150">
    <property type="entry name" value="T6A_YjeE"/>
    <property type="match status" value="1"/>
</dbReference>
<dbReference type="AlphaFoldDB" id="A0A2H0R259"/>
<name>A0A2H0R259_9BACT</name>
<dbReference type="GO" id="GO:0005737">
    <property type="term" value="C:cytoplasm"/>
    <property type="evidence" value="ECO:0007669"/>
    <property type="project" value="UniProtKB-SubCell"/>
</dbReference>
<dbReference type="GO" id="GO:0016740">
    <property type="term" value="F:transferase activity"/>
    <property type="evidence" value="ECO:0007669"/>
    <property type="project" value="UniProtKB-KW"/>
</dbReference>
<comment type="caution">
    <text evidence="11">The sequence shown here is derived from an EMBL/GenBank/DDBJ whole genome shotgun (WGS) entry which is preliminary data.</text>
</comment>
<dbReference type="InterPro" id="IPR027417">
    <property type="entry name" value="P-loop_NTPase"/>
</dbReference>
<evidence type="ECO:0000256" key="8">
    <source>
        <dbReference type="ARBA" id="ARBA00022840"/>
    </source>
</evidence>
<dbReference type="GO" id="GO:0046872">
    <property type="term" value="F:metal ion binding"/>
    <property type="evidence" value="ECO:0007669"/>
    <property type="project" value="UniProtKB-KW"/>
</dbReference>
<dbReference type="Proteomes" id="UP000230828">
    <property type="component" value="Unassembled WGS sequence"/>
</dbReference>
<keyword evidence="7" id="KW-0547">Nucleotide-binding</keyword>
<evidence type="ECO:0000256" key="1">
    <source>
        <dbReference type="ARBA" id="ARBA00004496"/>
    </source>
</evidence>
<evidence type="ECO:0000256" key="6">
    <source>
        <dbReference type="ARBA" id="ARBA00022723"/>
    </source>
</evidence>
<dbReference type="Gene3D" id="3.40.50.300">
    <property type="entry name" value="P-loop containing nucleotide triphosphate hydrolases"/>
    <property type="match status" value="1"/>
</dbReference>
<dbReference type="Pfam" id="PF02367">
    <property type="entry name" value="TsaE"/>
    <property type="match status" value="1"/>
</dbReference>
<evidence type="ECO:0000256" key="4">
    <source>
        <dbReference type="ARBA" id="ARBA00022490"/>
    </source>
</evidence>
<gene>
    <name evidence="11" type="ORF">COV33_01500</name>
</gene>
<keyword evidence="4" id="KW-0963">Cytoplasm</keyword>
<protein>
    <recommendedName>
        <fullName evidence="3">tRNA threonylcarbamoyladenosine biosynthesis protein TsaE</fullName>
    </recommendedName>
    <alternativeName>
        <fullName evidence="10">t(6)A37 threonylcarbamoyladenosine biosynthesis protein TsaE</fullName>
    </alternativeName>
</protein>
<keyword evidence="6" id="KW-0479">Metal-binding</keyword>
<evidence type="ECO:0000256" key="7">
    <source>
        <dbReference type="ARBA" id="ARBA00022741"/>
    </source>
</evidence>
<keyword evidence="9" id="KW-0460">Magnesium</keyword>
<evidence type="ECO:0000313" key="11">
    <source>
        <dbReference type="EMBL" id="PIR40114.1"/>
    </source>
</evidence>
<dbReference type="PANTHER" id="PTHR33540:SF2">
    <property type="entry name" value="TRNA THREONYLCARBAMOYLADENOSINE BIOSYNTHESIS PROTEIN TSAE"/>
    <property type="match status" value="1"/>
</dbReference>
<evidence type="ECO:0000256" key="10">
    <source>
        <dbReference type="ARBA" id="ARBA00032441"/>
    </source>
</evidence>
<reference evidence="11 12" key="1">
    <citation type="submission" date="2017-09" db="EMBL/GenBank/DDBJ databases">
        <title>Depth-based differentiation of microbial function through sediment-hosted aquifers and enrichment of novel symbionts in the deep terrestrial subsurface.</title>
        <authorList>
            <person name="Probst A.J."/>
            <person name="Ladd B."/>
            <person name="Jarett J.K."/>
            <person name="Geller-Mcgrath D.E."/>
            <person name="Sieber C.M."/>
            <person name="Emerson J.B."/>
            <person name="Anantharaman K."/>
            <person name="Thomas B.C."/>
            <person name="Malmstrom R."/>
            <person name="Stieglmeier M."/>
            <person name="Klingl A."/>
            <person name="Woyke T."/>
            <person name="Ryan C.M."/>
            <person name="Banfield J.F."/>
        </authorList>
    </citation>
    <scope>NUCLEOTIDE SEQUENCE [LARGE SCALE GENOMIC DNA]</scope>
    <source>
        <strain evidence="11">CG10_big_fil_rev_8_21_14_0_10_34_34</strain>
    </source>
</reference>
<proteinExistence type="inferred from homology"/>
<comment type="subcellular location">
    <subcellularLocation>
        <location evidence="1">Cytoplasm</location>
    </subcellularLocation>
</comment>
<dbReference type="EMBL" id="PCXM01000028">
    <property type="protein sequence ID" value="PIR40114.1"/>
    <property type="molecule type" value="Genomic_DNA"/>
</dbReference>
<dbReference type="GO" id="GO:0002949">
    <property type="term" value="P:tRNA threonylcarbamoyladenosine modification"/>
    <property type="evidence" value="ECO:0007669"/>
    <property type="project" value="InterPro"/>
</dbReference>
<dbReference type="SUPFAM" id="SSF52540">
    <property type="entry name" value="P-loop containing nucleoside triphosphate hydrolases"/>
    <property type="match status" value="1"/>
</dbReference>
<keyword evidence="11" id="KW-0808">Transferase</keyword>
<organism evidence="11 12">
    <name type="scientific">Candidatus Zambryskibacteria bacterium CG10_big_fil_rev_8_21_14_0_10_34_34</name>
    <dbReference type="NCBI Taxonomy" id="1975114"/>
    <lineage>
        <taxon>Bacteria</taxon>
        <taxon>Candidatus Zambryskiibacteriota</taxon>
    </lineage>
</organism>
<evidence type="ECO:0000256" key="3">
    <source>
        <dbReference type="ARBA" id="ARBA00019010"/>
    </source>
</evidence>
<dbReference type="GO" id="GO:0005524">
    <property type="term" value="F:ATP binding"/>
    <property type="evidence" value="ECO:0007669"/>
    <property type="project" value="UniProtKB-KW"/>
</dbReference>
<keyword evidence="8" id="KW-0067">ATP-binding</keyword>